<dbReference type="Proteomes" id="UP000266861">
    <property type="component" value="Unassembled WGS sequence"/>
</dbReference>
<evidence type="ECO:0000313" key="1">
    <source>
        <dbReference type="EMBL" id="RHZ80217.1"/>
    </source>
</evidence>
<evidence type="ECO:0000313" key="2">
    <source>
        <dbReference type="Proteomes" id="UP000266861"/>
    </source>
</evidence>
<keyword evidence="2" id="KW-1185">Reference proteome</keyword>
<accession>A0A397IYQ9</accession>
<name>A0A397IYQ9_9GLOM</name>
<dbReference type="OrthoDB" id="2314504at2759"/>
<proteinExistence type="predicted"/>
<sequence>MLTTLLANQILAIPEQYILPNINHVLLTSPNFNVDNFTEISDGHVKTFVDKLHDVVKNSGLDAGTSESTTDTLVNDLLLHVTDFDNWPFKVRLQPLLHLVTKCESVSAEPGFVINTKKIALIGVEDKHLKSKKLYNESLFGEVQIAGEILAGGSDNIREVDEGHSTDQEMFAIRVISTYVTFYRTTISALYWRELARDRGLPKKQSVVIKRWPGKNGRTTGLNLAEPDGRKAVITDLIKIRQHLLEKNRTDNDAENVELRTRVMKLEQDFRKSQNDISPEEDTSVDIPSSVIGQYVNANSSPISPEDKEVDEFMDSKYKEKVNNEIRERNREKKFIPGGIIDLEKDDNR</sequence>
<comment type="caution">
    <text evidence="1">The sequence shown here is derived from an EMBL/GenBank/DDBJ whole genome shotgun (WGS) entry which is preliminary data.</text>
</comment>
<organism evidence="1 2">
    <name type="scientific">Diversispora epigaea</name>
    <dbReference type="NCBI Taxonomy" id="1348612"/>
    <lineage>
        <taxon>Eukaryota</taxon>
        <taxon>Fungi</taxon>
        <taxon>Fungi incertae sedis</taxon>
        <taxon>Mucoromycota</taxon>
        <taxon>Glomeromycotina</taxon>
        <taxon>Glomeromycetes</taxon>
        <taxon>Diversisporales</taxon>
        <taxon>Diversisporaceae</taxon>
        <taxon>Diversispora</taxon>
    </lineage>
</organism>
<protein>
    <submittedName>
        <fullName evidence="1">Uncharacterized protein</fullName>
    </submittedName>
</protein>
<dbReference type="EMBL" id="PQFF01000129">
    <property type="protein sequence ID" value="RHZ80217.1"/>
    <property type="molecule type" value="Genomic_DNA"/>
</dbReference>
<gene>
    <name evidence="1" type="ORF">Glove_138g5</name>
</gene>
<dbReference type="AlphaFoldDB" id="A0A397IYQ9"/>
<reference evidence="1 2" key="1">
    <citation type="submission" date="2018-08" db="EMBL/GenBank/DDBJ databases">
        <title>Genome and evolution of the arbuscular mycorrhizal fungus Diversispora epigaea (formerly Glomus versiforme) and its bacterial endosymbionts.</title>
        <authorList>
            <person name="Sun X."/>
            <person name="Fei Z."/>
            <person name="Harrison M."/>
        </authorList>
    </citation>
    <scope>NUCLEOTIDE SEQUENCE [LARGE SCALE GENOMIC DNA]</scope>
    <source>
        <strain evidence="1 2">IT104</strain>
    </source>
</reference>